<dbReference type="RefSeq" id="WP_092896372.1">
    <property type="nucleotide sequence ID" value="NZ_FOKK01000005.1"/>
</dbReference>
<keyword evidence="3" id="KW-1185">Reference proteome</keyword>
<reference evidence="2 3" key="1">
    <citation type="submission" date="2016-10" db="EMBL/GenBank/DDBJ databases">
        <authorList>
            <person name="de Groot N.N."/>
        </authorList>
    </citation>
    <scope>NUCLEOTIDE SEQUENCE [LARGE SCALE GENOMIC DNA]</scope>
    <source>
        <strain evidence="2 3">DSM 23399</strain>
    </source>
</reference>
<organism evidence="2 3">
    <name type="scientific">Algoriphagus aquimarinus</name>
    <dbReference type="NCBI Taxonomy" id="237018"/>
    <lineage>
        <taxon>Bacteria</taxon>
        <taxon>Pseudomonadati</taxon>
        <taxon>Bacteroidota</taxon>
        <taxon>Cytophagia</taxon>
        <taxon>Cytophagales</taxon>
        <taxon>Cyclobacteriaceae</taxon>
        <taxon>Algoriphagus</taxon>
    </lineage>
</organism>
<dbReference type="GO" id="GO:0050660">
    <property type="term" value="F:flavin adenine dinucleotide binding"/>
    <property type="evidence" value="ECO:0007669"/>
    <property type="project" value="TreeGrafter"/>
</dbReference>
<dbReference type="GO" id="GO:0005829">
    <property type="term" value="C:cytosol"/>
    <property type="evidence" value="ECO:0007669"/>
    <property type="project" value="TreeGrafter"/>
</dbReference>
<dbReference type="InterPro" id="IPR036188">
    <property type="entry name" value="FAD/NAD-bd_sf"/>
</dbReference>
<gene>
    <name evidence="2" type="ORF">SAMN04489723_105236</name>
</gene>
<dbReference type="Gene3D" id="3.50.50.60">
    <property type="entry name" value="FAD/NAD(P)-binding domain"/>
    <property type="match status" value="1"/>
</dbReference>
<proteinExistence type="predicted"/>
<feature type="domain" description="Amine oxidase" evidence="1">
    <location>
        <begin position="14"/>
        <end position="447"/>
    </location>
</feature>
<dbReference type="Pfam" id="PF01593">
    <property type="entry name" value="Amino_oxidase"/>
    <property type="match status" value="1"/>
</dbReference>
<dbReference type="NCBIfam" id="NF005546">
    <property type="entry name" value="PRK07208.1-2"/>
    <property type="match status" value="1"/>
</dbReference>
<protein>
    <submittedName>
        <fullName evidence="2">Protoporphyrinogen oxidase</fullName>
    </submittedName>
</protein>
<dbReference type="NCBIfam" id="NF005548">
    <property type="entry name" value="PRK07208.1-4"/>
    <property type="match status" value="1"/>
</dbReference>
<dbReference type="AlphaFoldDB" id="A0A1I0Z3P5"/>
<accession>A0A1I0Z3P5</accession>
<dbReference type="SUPFAM" id="SSF51971">
    <property type="entry name" value="Nucleotide-binding domain"/>
    <property type="match status" value="1"/>
</dbReference>
<evidence type="ECO:0000313" key="3">
    <source>
        <dbReference type="Proteomes" id="UP000198790"/>
    </source>
</evidence>
<dbReference type="PANTHER" id="PTHR21197:SF0">
    <property type="entry name" value="UDP-GALACTOPYRANOSE MUTASE"/>
    <property type="match status" value="1"/>
</dbReference>
<dbReference type="GO" id="GO:0008767">
    <property type="term" value="F:UDP-galactopyranose mutase activity"/>
    <property type="evidence" value="ECO:0007669"/>
    <property type="project" value="TreeGrafter"/>
</dbReference>
<dbReference type="EMBL" id="FOKK01000005">
    <property type="protein sequence ID" value="SFB20181.1"/>
    <property type="molecule type" value="Genomic_DNA"/>
</dbReference>
<name>A0A1I0Z3P5_9BACT</name>
<dbReference type="GO" id="GO:0016491">
    <property type="term" value="F:oxidoreductase activity"/>
    <property type="evidence" value="ECO:0007669"/>
    <property type="project" value="InterPro"/>
</dbReference>
<sequence>MNKKKIVIIGAGPAGLTAAYELSQTGKYHITVLEADDQVGGISKTVNHQGNLIDIGGHRFFSKSEKVLKWWMKFLPILDTTHHLKIGYHSETQDLDNLIQKNSENSMLVRKRKSRIYFNKKLFDYPLKINIQLLLNLGVFKSLRIVKGIAHARLFPIKEEHNLEDFFINNFGKELYLTFFKDYTEKVWGKACTDLSSEWGRQRIKSLKVRDLVKHSVKKIFVPRSARKENTRSLIEKFLYPAKGPGMLWEKVADSCQDAGVEILFQSRLTKLHIEDGLVNKVSYFSTLEPANEVELKCDAVFSTMPIKNLFESLQAEVPSEIAEIAEQLEYRDFMIVGLELKKLKLEQEKGKLIKDNWLYIQEGNVKVGRLQIFNNWSPYMTSADTVWIGAEYFCQQHDELWDSSDQDVIKFALKELAIIGILEEGEYLSGKVVRCPKAYPTYSGSYHHLNQVIEYLDTKENLFLMGRNGLHKYNNQDHSMLTAFKAVELFEKGEPSKREIWAINSDDEYLG</sequence>
<dbReference type="PANTHER" id="PTHR21197">
    <property type="entry name" value="UDP-GALACTOPYRANOSE MUTASE"/>
    <property type="match status" value="1"/>
</dbReference>
<dbReference type="OrthoDB" id="9769600at2"/>
<dbReference type="InterPro" id="IPR002937">
    <property type="entry name" value="Amino_oxidase"/>
</dbReference>
<dbReference type="PRINTS" id="PR00419">
    <property type="entry name" value="ADXRDTASE"/>
</dbReference>
<evidence type="ECO:0000313" key="2">
    <source>
        <dbReference type="EMBL" id="SFB20181.1"/>
    </source>
</evidence>
<dbReference type="STRING" id="237018.SAMN04489723_105236"/>
<evidence type="ECO:0000259" key="1">
    <source>
        <dbReference type="Pfam" id="PF01593"/>
    </source>
</evidence>
<dbReference type="Proteomes" id="UP000198790">
    <property type="component" value="Unassembled WGS sequence"/>
</dbReference>